<evidence type="ECO:0000256" key="7">
    <source>
        <dbReference type="ARBA" id="ARBA00023136"/>
    </source>
</evidence>
<evidence type="ECO:0000256" key="1">
    <source>
        <dbReference type="ARBA" id="ARBA00004429"/>
    </source>
</evidence>
<evidence type="ECO:0000256" key="2">
    <source>
        <dbReference type="ARBA" id="ARBA00022448"/>
    </source>
</evidence>
<evidence type="ECO:0000256" key="4">
    <source>
        <dbReference type="ARBA" id="ARBA00022519"/>
    </source>
</evidence>
<comment type="subcellular location">
    <subcellularLocation>
        <location evidence="1">Cell inner membrane</location>
        <topology evidence="1">Multi-pass membrane protein</topology>
    </subcellularLocation>
    <subcellularLocation>
        <location evidence="8">Cell membrane</location>
        <topology evidence="8">Multi-pass membrane protein</topology>
    </subcellularLocation>
</comment>
<dbReference type="RefSeq" id="WP_307311028.1">
    <property type="nucleotide sequence ID" value="NZ_JAUSRE010000023.1"/>
</dbReference>
<dbReference type="Gene3D" id="1.10.3720.10">
    <property type="entry name" value="MetI-like"/>
    <property type="match status" value="1"/>
</dbReference>
<dbReference type="PANTHER" id="PTHR43357">
    <property type="entry name" value="INNER MEMBRANE ABC TRANSPORTER PERMEASE PROTEIN YDCV"/>
    <property type="match status" value="1"/>
</dbReference>
<feature type="transmembrane region" description="Helical" evidence="8">
    <location>
        <begin position="122"/>
        <end position="143"/>
    </location>
</feature>
<dbReference type="EMBL" id="JAUSRE010000023">
    <property type="protein sequence ID" value="MDP9890132.1"/>
    <property type="molecule type" value="Genomic_DNA"/>
</dbReference>
<dbReference type="CDD" id="cd06261">
    <property type="entry name" value="TM_PBP2"/>
    <property type="match status" value="1"/>
</dbReference>
<accession>A0ABT9RY12</accession>
<dbReference type="InterPro" id="IPR035906">
    <property type="entry name" value="MetI-like_sf"/>
</dbReference>
<feature type="transmembrane region" description="Helical" evidence="8">
    <location>
        <begin position="257"/>
        <end position="278"/>
    </location>
</feature>
<dbReference type="Proteomes" id="UP001226577">
    <property type="component" value="Unassembled WGS sequence"/>
</dbReference>
<comment type="caution">
    <text evidence="10">The sequence shown here is derived from an EMBL/GenBank/DDBJ whole genome shotgun (WGS) entry which is preliminary data.</text>
</comment>
<keyword evidence="4" id="KW-0997">Cell inner membrane</keyword>
<keyword evidence="2 8" id="KW-0813">Transport</keyword>
<evidence type="ECO:0000259" key="9">
    <source>
        <dbReference type="PROSITE" id="PS50928"/>
    </source>
</evidence>
<name>A0ABT9RY12_9MICC</name>
<keyword evidence="6 8" id="KW-1133">Transmembrane helix</keyword>
<feature type="transmembrane region" description="Helical" evidence="8">
    <location>
        <begin position="88"/>
        <end position="110"/>
    </location>
</feature>
<evidence type="ECO:0000256" key="3">
    <source>
        <dbReference type="ARBA" id="ARBA00022475"/>
    </source>
</evidence>
<dbReference type="PANTHER" id="PTHR43357:SF4">
    <property type="entry name" value="INNER MEMBRANE ABC TRANSPORTER PERMEASE PROTEIN YDCV"/>
    <property type="match status" value="1"/>
</dbReference>
<evidence type="ECO:0000256" key="6">
    <source>
        <dbReference type="ARBA" id="ARBA00022989"/>
    </source>
</evidence>
<dbReference type="PROSITE" id="PS50928">
    <property type="entry name" value="ABC_TM1"/>
    <property type="match status" value="1"/>
</dbReference>
<proteinExistence type="inferred from homology"/>
<gene>
    <name evidence="10" type="ORF">J2X98_003744</name>
</gene>
<keyword evidence="3" id="KW-1003">Cell membrane</keyword>
<comment type="similarity">
    <text evidence="8">Belongs to the binding-protein-dependent transport system permease family.</text>
</comment>
<evidence type="ECO:0000313" key="11">
    <source>
        <dbReference type="Proteomes" id="UP001226577"/>
    </source>
</evidence>
<feature type="transmembrane region" description="Helical" evidence="8">
    <location>
        <begin position="199"/>
        <end position="221"/>
    </location>
</feature>
<reference evidence="10 11" key="1">
    <citation type="submission" date="2023-07" db="EMBL/GenBank/DDBJ databases">
        <title>Sorghum-associated microbial communities from plants grown in Nebraska, USA.</title>
        <authorList>
            <person name="Schachtman D."/>
        </authorList>
    </citation>
    <scope>NUCLEOTIDE SEQUENCE [LARGE SCALE GENOMIC DNA]</scope>
    <source>
        <strain evidence="10 11">CC222</strain>
    </source>
</reference>
<feature type="domain" description="ABC transmembrane type-1" evidence="9">
    <location>
        <begin position="88"/>
        <end position="276"/>
    </location>
</feature>
<dbReference type="InterPro" id="IPR000515">
    <property type="entry name" value="MetI-like"/>
</dbReference>
<sequence length="288" mass="29946">MAVTLPPGLPREALRKDAARNGLTRSRAAGRILRTATAAALAVWFVLPLVPLGLWVFADRWSYPAPLPQHWGLENVDSALSRGAATGFAGSLALGLAVSALATPLGVLAARSLAFHPSRWSALFSALLFAPLALPAFVTVFGLNVLLVRLQVPSSAGVVLVLTAYALPYTTYVMRLAFGAHDLGFEEEACTLGATRGQVFLRVQLPLIAPALARAAFLAFLVGWSDYLVTVLIGGGSLVTVPLLVASAAAGTGNDGIVAVLSLIALAPPLALLLFAGMTGRRRPGARP</sequence>
<feature type="transmembrane region" description="Helical" evidence="8">
    <location>
        <begin position="227"/>
        <end position="250"/>
    </location>
</feature>
<organism evidence="10 11">
    <name type="scientific">Pseudarthrobacter enclensis</name>
    <dbReference type="NCBI Taxonomy" id="993070"/>
    <lineage>
        <taxon>Bacteria</taxon>
        <taxon>Bacillati</taxon>
        <taxon>Actinomycetota</taxon>
        <taxon>Actinomycetes</taxon>
        <taxon>Micrococcales</taxon>
        <taxon>Micrococcaceae</taxon>
        <taxon>Pseudarthrobacter</taxon>
    </lineage>
</organism>
<keyword evidence="7 8" id="KW-0472">Membrane</keyword>
<evidence type="ECO:0000256" key="5">
    <source>
        <dbReference type="ARBA" id="ARBA00022692"/>
    </source>
</evidence>
<evidence type="ECO:0000313" key="10">
    <source>
        <dbReference type="EMBL" id="MDP9890132.1"/>
    </source>
</evidence>
<keyword evidence="11" id="KW-1185">Reference proteome</keyword>
<dbReference type="Pfam" id="PF00528">
    <property type="entry name" value="BPD_transp_1"/>
    <property type="match status" value="1"/>
</dbReference>
<feature type="transmembrane region" description="Helical" evidence="8">
    <location>
        <begin position="155"/>
        <end position="178"/>
    </location>
</feature>
<evidence type="ECO:0000256" key="8">
    <source>
        <dbReference type="RuleBase" id="RU363032"/>
    </source>
</evidence>
<dbReference type="SUPFAM" id="SSF161098">
    <property type="entry name" value="MetI-like"/>
    <property type="match status" value="1"/>
</dbReference>
<keyword evidence="5 8" id="KW-0812">Transmembrane</keyword>
<protein>
    <submittedName>
        <fullName evidence="10">Spermidine/putrescine transport system permease protein</fullName>
    </submittedName>
</protein>
<feature type="transmembrane region" description="Helical" evidence="8">
    <location>
        <begin position="35"/>
        <end position="58"/>
    </location>
</feature>